<dbReference type="AlphaFoldDB" id="A0A2C8F873"/>
<dbReference type="EMBL" id="LT907975">
    <property type="protein sequence ID" value="SOB58721.1"/>
    <property type="molecule type" value="Genomic_DNA"/>
</dbReference>
<proteinExistence type="predicted"/>
<dbReference type="PANTHER" id="PTHR30283:SF4">
    <property type="entry name" value="PEROXIDE STRESS RESISTANCE PROTEIN YAAA"/>
    <property type="match status" value="1"/>
</dbReference>
<dbReference type="RefSeq" id="WP_097011723.1">
    <property type="nucleotide sequence ID" value="NZ_LT907975.1"/>
</dbReference>
<evidence type="ECO:0000313" key="1">
    <source>
        <dbReference type="EMBL" id="SOB58721.1"/>
    </source>
</evidence>
<dbReference type="Proteomes" id="UP000219215">
    <property type="component" value="Chromosome DPRO"/>
</dbReference>
<keyword evidence="2" id="KW-1185">Reference proteome</keyword>
<gene>
    <name evidence="1" type="ORF">DPRO_1821</name>
</gene>
<name>A0A2C8F873_9BACT</name>
<organism evidence="1 2">
    <name type="scientific">Pseudodesulfovibrio profundus</name>
    <dbReference type="NCBI Taxonomy" id="57320"/>
    <lineage>
        <taxon>Bacteria</taxon>
        <taxon>Pseudomonadati</taxon>
        <taxon>Thermodesulfobacteriota</taxon>
        <taxon>Desulfovibrionia</taxon>
        <taxon>Desulfovibrionales</taxon>
        <taxon>Desulfovibrionaceae</taxon>
    </lineage>
</organism>
<accession>A0A2C8F873</accession>
<dbReference type="GO" id="GO:0005829">
    <property type="term" value="C:cytosol"/>
    <property type="evidence" value="ECO:0007669"/>
    <property type="project" value="TreeGrafter"/>
</dbReference>
<reference evidence="2" key="1">
    <citation type="submission" date="2017-09" db="EMBL/GenBank/DDBJ databases">
        <authorList>
            <person name="Regsiter A."/>
            <person name="William W."/>
        </authorList>
    </citation>
    <scope>NUCLEOTIDE SEQUENCE [LARGE SCALE GENOMIC DNA]</scope>
    <source>
        <strain evidence="2">500-1</strain>
    </source>
</reference>
<dbReference type="OrthoDB" id="9777133at2"/>
<protein>
    <recommendedName>
        <fullName evidence="3">YaaA family protein</fullName>
    </recommendedName>
</protein>
<dbReference type="InterPro" id="IPR005583">
    <property type="entry name" value="YaaA"/>
</dbReference>
<evidence type="ECO:0008006" key="3">
    <source>
        <dbReference type="Google" id="ProtNLM"/>
    </source>
</evidence>
<evidence type="ECO:0000313" key="2">
    <source>
        <dbReference type="Proteomes" id="UP000219215"/>
    </source>
</evidence>
<sequence>MKTIILIPPSEGKADGGNDTPLQSVSGITADLIEAIKGADPKKLYGLKEKALEKAVAVNEAVLSSQTMPAIERYTGVVYDAIDYPSLKNKSDFDEKVRIVSGLFGLVRPTDLIPNYRLKIDKLKAAKLWMDTNSEQLKNIFVIDLLPQAHKKAVRYDNGIEVEFVLKKAGKKMPAGHQGKHIKGRFVRWLIENNVTDPTDFPRFEEEGYKWTGEVFLKEV</sequence>
<dbReference type="Pfam" id="PF03883">
    <property type="entry name" value="H2O2_YaaD"/>
    <property type="match status" value="1"/>
</dbReference>
<dbReference type="PANTHER" id="PTHR30283">
    <property type="entry name" value="PEROXIDE STRESS RESPONSE PROTEIN YAAA"/>
    <property type="match status" value="1"/>
</dbReference>
<dbReference type="GO" id="GO:0033194">
    <property type="term" value="P:response to hydroperoxide"/>
    <property type="evidence" value="ECO:0007669"/>
    <property type="project" value="TreeGrafter"/>
</dbReference>
<dbReference type="KEGG" id="pprf:DPRO_1821"/>